<dbReference type="Pfam" id="PF02940">
    <property type="entry name" value="mRNA_triPase"/>
    <property type="match status" value="1"/>
</dbReference>
<evidence type="ECO:0000259" key="10">
    <source>
        <dbReference type="Pfam" id="PF02940"/>
    </source>
</evidence>
<comment type="cofactor">
    <cofactor evidence="1 8">
        <name>Mg(2+)</name>
        <dbReference type="ChEBI" id="CHEBI:18420"/>
    </cofactor>
</comment>
<comment type="subcellular location">
    <subcellularLocation>
        <location evidence="2 8">Nucleus</location>
    </subcellularLocation>
</comment>
<evidence type="ECO:0000256" key="4">
    <source>
        <dbReference type="ARBA" id="ARBA00022664"/>
    </source>
</evidence>
<dbReference type="OrthoDB" id="272147at2759"/>
<gene>
    <name evidence="11" type="primary">KNAG0D00910</name>
    <name evidence="11" type="ordered locus">KNAG_0D00910</name>
</gene>
<keyword evidence="8" id="KW-0506">mRNA capping</keyword>
<evidence type="ECO:0000256" key="7">
    <source>
        <dbReference type="ARBA" id="ARBA00047740"/>
    </source>
</evidence>
<comment type="function">
    <text evidence="8">First step of mRNA capping. Converts the 5'-triphosphate end of a nascent mRNA chain into a diphosphate end.</text>
</comment>
<dbReference type="InterPro" id="IPR033469">
    <property type="entry name" value="CYTH-like_dom_sf"/>
</dbReference>
<dbReference type="STRING" id="1071383.J7RK10"/>
<proteinExistence type="inferred from homology"/>
<dbReference type="HOGENOM" id="CLU_037653_0_0_1"/>
<dbReference type="GO" id="GO:0032968">
    <property type="term" value="P:positive regulation of transcription elongation by RNA polymerase II"/>
    <property type="evidence" value="ECO:0007669"/>
    <property type="project" value="EnsemblFungi"/>
</dbReference>
<dbReference type="InterPro" id="IPR037009">
    <property type="entry name" value="mRNA_triPase_Cet1_sf"/>
</dbReference>
<feature type="compositionally biased region" description="Polar residues" evidence="9">
    <location>
        <begin position="40"/>
        <end position="49"/>
    </location>
</feature>
<protein>
    <recommendedName>
        <fullName evidence="8">mRNA-capping enzyme subunit beta</fullName>
        <ecNumber evidence="8">3.6.1.74</ecNumber>
    </recommendedName>
    <alternativeName>
        <fullName evidence="8">mRNA 5'-phosphatase</fullName>
    </alternativeName>
    <alternativeName>
        <fullName evidence="8">mRNA 5'-triphosphate monophosphatase</fullName>
    </alternativeName>
</protein>
<feature type="domain" description="mRNA triphosphatase Cet1-like" evidence="10">
    <location>
        <begin position="272"/>
        <end position="490"/>
    </location>
</feature>
<evidence type="ECO:0000313" key="12">
    <source>
        <dbReference type="Proteomes" id="UP000006310"/>
    </source>
</evidence>
<dbReference type="eggNOG" id="ENOG502RZAX">
    <property type="taxonomic scope" value="Eukaryota"/>
</dbReference>
<evidence type="ECO:0000256" key="1">
    <source>
        <dbReference type="ARBA" id="ARBA00001946"/>
    </source>
</evidence>
<dbReference type="GO" id="GO:0140818">
    <property type="term" value="F:mRNA 5'-triphosphate monophosphatase activity"/>
    <property type="evidence" value="ECO:0007669"/>
    <property type="project" value="UniProtKB-EC"/>
</dbReference>
<keyword evidence="5 8" id="KW-0378">Hydrolase</keyword>
<dbReference type="SUPFAM" id="SSF55154">
    <property type="entry name" value="CYTH-like phosphatases"/>
    <property type="match status" value="1"/>
</dbReference>
<dbReference type="OMA" id="DWVYATI"/>
<sequence length="540" mass="61049">MTKRALSLDDLVNHDDADKTKLQKMSENVEVGGEVEDNSSKPLENNQLAPTKDEVERIPKLEEAQPNLQPLAPKQHPLPVSSSNIQSMLSESPKNGGDDDDMTDTDDEVGDDGGIQFNNDIKFDYEKQDRNPSKKKVTKPKEADKFVSQSKVEPPVVKSETGELKVKSLVEETQESNVQEREPLPKVSAELASKDAGVTNIFEEKATSLSKRNNIKKDLQILDEISSTSKPNKYRNVPIWAQKWKPTVNALQNIDTNDFKIDSSFLNIIPDDDLTKSVQDWVYATIFSIAPDLRKYIELEMKFGIIVDGKSPDRVSPPISSQAIFTELDAHLTPTIDELLFKELKKYIYGITDLKENSGKFGIIESFTKDSVYRVGLATQRPRFLRMSTDVKTGRVGEFIEKRHVSQLLMYSPKDSYDVKISLNIELPVPENDPPEKYQSQIPVSERTKERTSYIHNDSCTRIDVTKVQNHNQGAKGKHTEMTHEIELEINTPALLRSFENITTDSKEYASLIRTFLNNGTIIRRKLSSLSTDLFEGTKK</sequence>
<dbReference type="GO" id="GO:0006370">
    <property type="term" value="P:7-methylguanosine mRNA capping"/>
    <property type="evidence" value="ECO:0007669"/>
    <property type="project" value="UniProtKB-UniRule"/>
</dbReference>
<dbReference type="Gene3D" id="3.20.100.10">
    <property type="entry name" value="mRNA triphosphatase Cet1-like"/>
    <property type="match status" value="1"/>
</dbReference>
<dbReference type="EMBL" id="HE978317">
    <property type="protein sequence ID" value="CCK69843.1"/>
    <property type="molecule type" value="Genomic_DNA"/>
</dbReference>
<keyword evidence="6 8" id="KW-0539">Nucleus</keyword>
<feature type="compositionally biased region" description="Acidic residues" evidence="9">
    <location>
        <begin position="98"/>
        <end position="111"/>
    </location>
</feature>
<dbReference type="GeneID" id="34525532"/>
<name>J7RK10_HUIN7</name>
<dbReference type="PANTHER" id="PTHR28118:SF1">
    <property type="entry name" value="POLYNUCLEOTIDE 5'-TRIPHOSPHATASE CTL1-RELATED"/>
    <property type="match status" value="1"/>
</dbReference>
<feature type="compositionally biased region" description="Polar residues" evidence="9">
    <location>
        <begin position="80"/>
        <end position="93"/>
    </location>
</feature>
<dbReference type="AlphaFoldDB" id="J7RK10"/>
<keyword evidence="12" id="KW-1185">Reference proteome</keyword>
<evidence type="ECO:0000313" key="11">
    <source>
        <dbReference type="EMBL" id="CCK69843.1"/>
    </source>
</evidence>
<keyword evidence="4 8" id="KW-0507">mRNA processing</keyword>
<evidence type="ECO:0000256" key="6">
    <source>
        <dbReference type="ARBA" id="ARBA00023242"/>
    </source>
</evidence>
<evidence type="ECO:0000256" key="2">
    <source>
        <dbReference type="ARBA" id="ARBA00004123"/>
    </source>
</evidence>
<dbReference type="KEGG" id="kng:KNAG_0D00910"/>
<comment type="catalytic activity">
    <reaction evidence="7">
        <text>a 5'-end triphospho-ribonucleoside in mRNA + H2O = a 5'-end diphospho-ribonucleoside in mRNA + phosphate + H(+)</text>
        <dbReference type="Rhea" id="RHEA:67004"/>
        <dbReference type="Rhea" id="RHEA-COMP:17164"/>
        <dbReference type="Rhea" id="RHEA-COMP:17165"/>
        <dbReference type="ChEBI" id="CHEBI:15377"/>
        <dbReference type="ChEBI" id="CHEBI:15378"/>
        <dbReference type="ChEBI" id="CHEBI:43474"/>
        <dbReference type="ChEBI" id="CHEBI:167616"/>
        <dbReference type="ChEBI" id="CHEBI:167618"/>
        <dbReference type="EC" id="3.6.1.74"/>
    </reaction>
    <physiologicalReaction direction="left-to-right" evidence="7">
        <dbReference type="Rhea" id="RHEA:67005"/>
    </physiologicalReaction>
</comment>
<feature type="compositionally biased region" description="Basic and acidic residues" evidence="9">
    <location>
        <begin position="121"/>
        <end position="132"/>
    </location>
</feature>
<dbReference type="CDD" id="cd07470">
    <property type="entry name" value="CYTH-like_mRNA_RTPase"/>
    <property type="match status" value="1"/>
</dbReference>
<dbReference type="RefSeq" id="XP_022464089.1">
    <property type="nucleotide sequence ID" value="XM_022607500.1"/>
</dbReference>
<dbReference type="Proteomes" id="UP000006310">
    <property type="component" value="Chromosome 4"/>
</dbReference>
<organism evidence="11 12">
    <name type="scientific">Huiozyma naganishii (strain ATCC MYA-139 / BCRC 22969 / CBS 8797 / KCTC 17520 / NBRC 10181 / NCYC 3082 / Yp74L-3)</name>
    <name type="common">Yeast</name>
    <name type="synonym">Kazachstania naganishii</name>
    <dbReference type="NCBI Taxonomy" id="1071383"/>
    <lineage>
        <taxon>Eukaryota</taxon>
        <taxon>Fungi</taxon>
        <taxon>Dikarya</taxon>
        <taxon>Ascomycota</taxon>
        <taxon>Saccharomycotina</taxon>
        <taxon>Saccharomycetes</taxon>
        <taxon>Saccharomycetales</taxon>
        <taxon>Saccharomycetaceae</taxon>
        <taxon>Huiozyma</taxon>
    </lineage>
</organism>
<feature type="region of interest" description="Disordered" evidence="9">
    <location>
        <begin position="16"/>
        <end position="159"/>
    </location>
</feature>
<comment type="subunit">
    <text evidence="8">Heterodimer. The mRNA-capping enzyme is composed of two separate chains alpha and beta, respectively a mRNA guanylyltransferase and an mRNA 5'-triphosphate monophosphatase.</text>
</comment>
<dbReference type="GO" id="GO:0031533">
    <property type="term" value="C:mRNA capping enzyme complex"/>
    <property type="evidence" value="ECO:0007669"/>
    <property type="project" value="UniProtKB-UniRule"/>
</dbReference>
<dbReference type="EC" id="3.6.1.74" evidence="8"/>
<accession>J7RK10</accession>
<dbReference type="GO" id="GO:1900182">
    <property type="term" value="P:positive regulation of protein localization to nucleus"/>
    <property type="evidence" value="ECO:0007669"/>
    <property type="project" value="EnsemblFungi"/>
</dbReference>
<reference evidence="12" key="2">
    <citation type="submission" date="2012-08" db="EMBL/GenBank/DDBJ databases">
        <title>Genome sequence of Kazachstania naganishii.</title>
        <authorList>
            <person name="Gordon J.L."/>
            <person name="Armisen D."/>
            <person name="Proux-Wera E."/>
            <person name="OhEigeartaigh S.S."/>
            <person name="Byrne K.P."/>
            <person name="Wolfe K.H."/>
        </authorList>
    </citation>
    <scope>NUCLEOTIDE SEQUENCE [LARGE SCALE GENOMIC DNA]</scope>
    <source>
        <strain evidence="12">ATCC MYA-139 / BCRC 22969 / CBS 8797 / CCRC 22969 / KCTC 17520 / NBRC 10181 / NCYC 3082</strain>
    </source>
</reference>
<evidence type="ECO:0000256" key="5">
    <source>
        <dbReference type="ARBA" id="ARBA00022801"/>
    </source>
</evidence>
<feature type="compositionally biased region" description="Basic and acidic residues" evidence="9">
    <location>
        <begin position="51"/>
        <end position="63"/>
    </location>
</feature>
<dbReference type="InterPro" id="IPR040343">
    <property type="entry name" value="Cet1/Ctl1"/>
</dbReference>
<evidence type="ECO:0000256" key="3">
    <source>
        <dbReference type="ARBA" id="ARBA00006345"/>
    </source>
</evidence>
<comment type="similarity">
    <text evidence="3 8">Belongs to the fungal TPase family.</text>
</comment>
<evidence type="ECO:0000256" key="8">
    <source>
        <dbReference type="RuleBase" id="RU367053"/>
    </source>
</evidence>
<reference evidence="11 12" key="1">
    <citation type="journal article" date="2011" name="Proc. Natl. Acad. Sci. U.S.A.">
        <title>Evolutionary erosion of yeast sex chromosomes by mating-type switching accidents.</title>
        <authorList>
            <person name="Gordon J.L."/>
            <person name="Armisen D."/>
            <person name="Proux-Wera E."/>
            <person name="Oheigeartaigh S.S."/>
            <person name="Byrne K.P."/>
            <person name="Wolfe K.H."/>
        </authorList>
    </citation>
    <scope>NUCLEOTIDE SEQUENCE [LARGE SCALE GENOMIC DNA]</scope>
    <source>
        <strain evidence="12">ATCC MYA-139 / BCRC 22969 / CBS 8797 / CCRC 22969 / KCTC 17520 / NBRC 10181 / NCYC 3082</strain>
    </source>
</reference>
<dbReference type="InterPro" id="IPR004206">
    <property type="entry name" value="mRNA_triPase_Cet1"/>
</dbReference>
<dbReference type="PANTHER" id="PTHR28118">
    <property type="entry name" value="POLYNUCLEOTIDE 5'-TRIPHOSPHATASE-RELATED"/>
    <property type="match status" value="1"/>
</dbReference>
<dbReference type="GO" id="GO:0004651">
    <property type="term" value="F:polynucleotide 5'-phosphatase activity"/>
    <property type="evidence" value="ECO:0007669"/>
    <property type="project" value="UniProtKB-UniRule"/>
</dbReference>
<feature type="region of interest" description="Disordered" evidence="9">
    <location>
        <begin position="432"/>
        <end position="453"/>
    </location>
</feature>
<evidence type="ECO:0000256" key="9">
    <source>
        <dbReference type="SAM" id="MobiDB-lite"/>
    </source>
</evidence>